<dbReference type="SUPFAM" id="SSF52540">
    <property type="entry name" value="P-loop containing nucleoside triphosphate hydrolases"/>
    <property type="match status" value="1"/>
</dbReference>
<dbReference type="RefSeq" id="WP_176009389.1">
    <property type="nucleotide sequence ID" value="NZ_CP041372.2"/>
</dbReference>
<dbReference type="InterPro" id="IPR027417">
    <property type="entry name" value="P-loop_NTPase"/>
</dbReference>
<reference evidence="6" key="1">
    <citation type="submission" date="2019-07" db="EMBL/GenBank/DDBJ databases">
        <title>Bacillus alkalisoli sp. nov. isolated from saline soil.</title>
        <authorList>
            <person name="Sun J.-Q."/>
            <person name="Xu L."/>
        </authorList>
    </citation>
    <scope>NUCLEOTIDE SEQUENCE [LARGE SCALE GENOMIC DNA]</scope>
    <source>
        <strain evidence="6">M4U3P1</strain>
    </source>
</reference>
<keyword evidence="3" id="KW-0067">ATP-binding</keyword>
<evidence type="ECO:0000313" key="6">
    <source>
        <dbReference type="Proteomes" id="UP000318138"/>
    </source>
</evidence>
<organism evidence="5 6">
    <name type="scientific">Paenalkalicoccus suaedae</name>
    <dbReference type="NCBI Taxonomy" id="2592382"/>
    <lineage>
        <taxon>Bacteria</taxon>
        <taxon>Bacillati</taxon>
        <taxon>Bacillota</taxon>
        <taxon>Bacilli</taxon>
        <taxon>Bacillales</taxon>
        <taxon>Bacillaceae</taxon>
        <taxon>Paenalkalicoccus</taxon>
    </lineage>
</organism>
<accession>A0A859FFH6</accession>
<comment type="similarity">
    <text evidence="1">Belongs to the CbxX/CfxQ family.</text>
</comment>
<sequence>MAKERLKGRISFTIEKEKQVSKELASLATFVGLADMKRYLERLYASLQIDKERTNAKLPALTKARHMMFIGNPGTGKTSVARELATIFYKIGYIKENKLIEVSRSDLVGEYVGHTAQRMKQCVTQALGGILFIDEAYALSRGGEKDFGREAVDTLVKLMEDYKDELIVILAGYPVEMGQLLQTNAGLTSRIGEIIPFDDFTNKELYQIFMSRLDQASLVGENIESVFMRELAILHSKDNSIPNGRFIRSLFDHVVRAQSVRLLREENRTTRDLTRILPQDMRRAFADMEFKSRREQDYYRQRNRTHS</sequence>
<dbReference type="InterPro" id="IPR003959">
    <property type="entry name" value="ATPase_AAA_core"/>
</dbReference>
<dbReference type="SMART" id="SM00382">
    <property type="entry name" value="AAA"/>
    <property type="match status" value="1"/>
</dbReference>
<dbReference type="Proteomes" id="UP000318138">
    <property type="component" value="Chromosome"/>
</dbReference>
<dbReference type="EMBL" id="CP041372">
    <property type="protein sequence ID" value="QKS71354.1"/>
    <property type="molecule type" value="Genomic_DNA"/>
</dbReference>
<dbReference type="Gene3D" id="3.40.50.300">
    <property type="entry name" value="P-loop containing nucleotide triphosphate hydrolases"/>
    <property type="match status" value="1"/>
</dbReference>
<dbReference type="CDD" id="cd00009">
    <property type="entry name" value="AAA"/>
    <property type="match status" value="1"/>
</dbReference>
<evidence type="ECO:0000313" key="5">
    <source>
        <dbReference type="EMBL" id="QKS71354.1"/>
    </source>
</evidence>
<dbReference type="KEGG" id="psua:FLK61_32145"/>
<evidence type="ECO:0000256" key="2">
    <source>
        <dbReference type="ARBA" id="ARBA00022741"/>
    </source>
</evidence>
<evidence type="ECO:0000259" key="4">
    <source>
        <dbReference type="SMART" id="SM00382"/>
    </source>
</evidence>
<dbReference type="AlphaFoldDB" id="A0A859FFH6"/>
<keyword evidence="6" id="KW-1185">Reference proteome</keyword>
<feature type="domain" description="AAA+ ATPase" evidence="4">
    <location>
        <begin position="63"/>
        <end position="201"/>
    </location>
</feature>
<dbReference type="Pfam" id="PF00004">
    <property type="entry name" value="AAA"/>
    <property type="match status" value="1"/>
</dbReference>
<dbReference type="InterPro" id="IPR003593">
    <property type="entry name" value="AAA+_ATPase"/>
</dbReference>
<gene>
    <name evidence="5" type="ORF">FLK61_32145</name>
</gene>
<evidence type="ECO:0000256" key="1">
    <source>
        <dbReference type="ARBA" id="ARBA00010378"/>
    </source>
</evidence>
<dbReference type="Pfam" id="PF17866">
    <property type="entry name" value="AAA_lid_6"/>
    <property type="match status" value="1"/>
</dbReference>
<name>A0A859FFH6_9BACI</name>
<dbReference type="PRINTS" id="PR00819">
    <property type="entry name" value="CBXCFQXSUPER"/>
</dbReference>
<dbReference type="InterPro" id="IPR041627">
    <property type="entry name" value="AAA_lid_6"/>
</dbReference>
<evidence type="ECO:0000256" key="3">
    <source>
        <dbReference type="ARBA" id="ARBA00022840"/>
    </source>
</evidence>
<dbReference type="PANTHER" id="PTHR43392:SF2">
    <property type="entry name" value="AAA-TYPE ATPASE FAMILY PROTEIN _ ANKYRIN REPEAT FAMILY PROTEIN"/>
    <property type="match status" value="1"/>
</dbReference>
<dbReference type="GO" id="GO:0016887">
    <property type="term" value="F:ATP hydrolysis activity"/>
    <property type="evidence" value="ECO:0007669"/>
    <property type="project" value="InterPro"/>
</dbReference>
<protein>
    <submittedName>
        <fullName evidence="5">AAA family ATPase</fullName>
    </submittedName>
</protein>
<proteinExistence type="inferred from homology"/>
<dbReference type="InterPro" id="IPR000641">
    <property type="entry name" value="CbxX/CfxQ"/>
</dbReference>
<dbReference type="PANTHER" id="PTHR43392">
    <property type="entry name" value="AAA-TYPE ATPASE FAMILY PROTEIN / ANKYRIN REPEAT FAMILY PROTEIN"/>
    <property type="match status" value="1"/>
</dbReference>
<dbReference type="FunFam" id="3.40.50.300:FF:000216">
    <property type="entry name" value="Type VII secretion ATPase EccA"/>
    <property type="match status" value="1"/>
</dbReference>
<dbReference type="Gene3D" id="1.10.8.60">
    <property type="match status" value="1"/>
</dbReference>
<keyword evidence="2" id="KW-0547">Nucleotide-binding</keyword>
<dbReference type="InterPro" id="IPR050773">
    <property type="entry name" value="CbxX/CfxQ_RuBisCO_ESX"/>
</dbReference>
<dbReference type="GO" id="GO:0005524">
    <property type="term" value="F:ATP binding"/>
    <property type="evidence" value="ECO:0007669"/>
    <property type="project" value="UniProtKB-KW"/>
</dbReference>